<reference evidence="2 3" key="1">
    <citation type="submission" date="2016-09" db="EMBL/GenBank/DDBJ databases">
        <title>The draft genome of Dichanthelium oligosanthes: A C3 panicoid grass species.</title>
        <authorList>
            <person name="Studer A.J."/>
            <person name="Schnable J.C."/>
            <person name="Brutnell T.P."/>
        </authorList>
    </citation>
    <scope>NUCLEOTIDE SEQUENCE [LARGE SCALE GENOMIC DNA]</scope>
    <source>
        <strain evidence="3">cv. Kellogg 1175</strain>
        <tissue evidence="2">Leaf</tissue>
    </source>
</reference>
<dbReference type="Proteomes" id="UP000095767">
    <property type="component" value="Unassembled WGS sequence"/>
</dbReference>
<dbReference type="Gene3D" id="3.40.50.720">
    <property type="entry name" value="NAD(P)-binding Rossmann-like Domain"/>
    <property type="match status" value="1"/>
</dbReference>
<evidence type="ECO:0000256" key="1">
    <source>
        <dbReference type="SAM" id="SignalP"/>
    </source>
</evidence>
<sequence>MCVNPVLVFGLLLQPTVNASSQILIYLLKGGPDKVRNKLWHVVDVRDLAEAPQASGRHICAPHVISVRDLLGLLKSKYPDYPCITKVSICDRDHPAPMISEKLKKLGWSCRPLEETIADTVEFCQQAGFLVDLDGEAPCRFLPLFNKI</sequence>
<evidence type="ECO:0008006" key="4">
    <source>
        <dbReference type="Google" id="ProtNLM"/>
    </source>
</evidence>
<dbReference type="AlphaFoldDB" id="A0A1E5W4V4"/>
<comment type="caution">
    <text evidence="2">The sequence shown here is derived from an EMBL/GenBank/DDBJ whole genome shotgun (WGS) entry which is preliminary data.</text>
</comment>
<evidence type="ECO:0000313" key="2">
    <source>
        <dbReference type="EMBL" id="OEL32449.1"/>
    </source>
</evidence>
<protein>
    <recommendedName>
        <fullName evidence="4">Rhodanese domain-containing protein</fullName>
    </recommendedName>
</protein>
<evidence type="ECO:0000313" key="3">
    <source>
        <dbReference type="Proteomes" id="UP000095767"/>
    </source>
</evidence>
<dbReference type="EMBL" id="LWDX02021093">
    <property type="protein sequence ID" value="OEL32449.1"/>
    <property type="molecule type" value="Genomic_DNA"/>
</dbReference>
<name>A0A1E5W4V4_9POAL</name>
<feature type="chain" id="PRO_5009188890" description="Rhodanese domain-containing protein" evidence="1">
    <location>
        <begin position="20"/>
        <end position="148"/>
    </location>
</feature>
<gene>
    <name evidence="2" type="ORF">BAE44_0006532</name>
</gene>
<keyword evidence="3" id="KW-1185">Reference proteome</keyword>
<keyword evidence="1" id="KW-0732">Signal</keyword>
<feature type="signal peptide" evidence="1">
    <location>
        <begin position="1"/>
        <end position="19"/>
    </location>
</feature>
<organism evidence="2 3">
    <name type="scientific">Dichanthelium oligosanthes</name>
    <dbReference type="NCBI Taxonomy" id="888268"/>
    <lineage>
        <taxon>Eukaryota</taxon>
        <taxon>Viridiplantae</taxon>
        <taxon>Streptophyta</taxon>
        <taxon>Embryophyta</taxon>
        <taxon>Tracheophyta</taxon>
        <taxon>Spermatophyta</taxon>
        <taxon>Magnoliopsida</taxon>
        <taxon>Liliopsida</taxon>
        <taxon>Poales</taxon>
        <taxon>Poaceae</taxon>
        <taxon>PACMAD clade</taxon>
        <taxon>Panicoideae</taxon>
        <taxon>Panicodae</taxon>
        <taxon>Paniceae</taxon>
        <taxon>Dichantheliinae</taxon>
        <taxon>Dichanthelium</taxon>
    </lineage>
</organism>
<dbReference type="InterPro" id="IPR036291">
    <property type="entry name" value="NAD(P)-bd_dom_sf"/>
</dbReference>
<accession>A0A1E5W4V4</accession>
<proteinExistence type="predicted"/>
<dbReference type="STRING" id="888268.A0A1E5W4V4"/>
<dbReference type="SUPFAM" id="SSF51735">
    <property type="entry name" value="NAD(P)-binding Rossmann-fold domains"/>
    <property type="match status" value="1"/>
</dbReference>
<dbReference type="OrthoDB" id="2735536at2759"/>